<name>A0A166ZIY7_9GAMM</name>
<dbReference type="GO" id="GO:0009103">
    <property type="term" value="P:lipopolysaccharide biosynthetic process"/>
    <property type="evidence" value="ECO:0007669"/>
    <property type="project" value="TreeGrafter"/>
</dbReference>
<dbReference type="PANTHER" id="PTHR46401:SF2">
    <property type="entry name" value="GLYCOSYLTRANSFERASE WBBK-RELATED"/>
    <property type="match status" value="1"/>
</dbReference>
<keyword evidence="2" id="KW-1133">Transmembrane helix</keyword>
<evidence type="ECO:0000256" key="2">
    <source>
        <dbReference type="SAM" id="Phobius"/>
    </source>
</evidence>
<dbReference type="OrthoDB" id="6823186at2"/>
<feature type="transmembrane region" description="Helical" evidence="2">
    <location>
        <begin position="56"/>
        <end position="76"/>
    </location>
</feature>
<accession>A0A166ZIY7</accession>
<keyword evidence="2" id="KW-0812">Transmembrane</keyword>
<reference evidence="3 4" key="1">
    <citation type="submission" date="2013-07" db="EMBL/GenBank/DDBJ databases">
        <title>Comparative Genomic and Metabolomic Analysis of Twelve Strains of Pseudoalteromonas luteoviolacea.</title>
        <authorList>
            <person name="Vynne N.G."/>
            <person name="Mansson M."/>
            <person name="Gram L."/>
        </authorList>
    </citation>
    <scope>NUCLEOTIDE SEQUENCE [LARGE SCALE GENOMIC DNA]</scope>
    <source>
        <strain evidence="3 4">NCIMB 1942</strain>
    </source>
</reference>
<dbReference type="EMBL" id="AUXT01000192">
    <property type="protein sequence ID" value="KZN44361.1"/>
    <property type="molecule type" value="Genomic_DNA"/>
</dbReference>
<organism evidence="3 4">
    <name type="scientific">Pseudoalteromonas luteoviolacea NCIMB 1942</name>
    <dbReference type="NCBI Taxonomy" id="1365253"/>
    <lineage>
        <taxon>Bacteria</taxon>
        <taxon>Pseudomonadati</taxon>
        <taxon>Pseudomonadota</taxon>
        <taxon>Gammaproteobacteria</taxon>
        <taxon>Alteromonadales</taxon>
        <taxon>Pseudoalteromonadaceae</taxon>
        <taxon>Pseudoalteromonas</taxon>
    </lineage>
</organism>
<comment type="caution">
    <text evidence="3">The sequence shown here is derived from an EMBL/GenBank/DDBJ whole genome shotgun (WGS) entry which is preliminary data.</text>
</comment>
<keyword evidence="2" id="KW-0472">Membrane</keyword>
<dbReference type="RefSeq" id="WP_063378428.1">
    <property type="nucleotide sequence ID" value="NZ_AUXT01000192.1"/>
</dbReference>
<dbReference type="AlphaFoldDB" id="A0A166ZIY7"/>
<protein>
    <submittedName>
        <fullName evidence="3">Uncharacterized protein</fullName>
    </submittedName>
</protein>
<dbReference type="PANTHER" id="PTHR46401">
    <property type="entry name" value="GLYCOSYLTRANSFERASE WBBK-RELATED"/>
    <property type="match status" value="1"/>
</dbReference>
<proteinExistence type="predicted"/>
<keyword evidence="1" id="KW-0808">Transferase</keyword>
<evidence type="ECO:0000313" key="4">
    <source>
        <dbReference type="Proteomes" id="UP000076587"/>
    </source>
</evidence>
<dbReference type="Gene3D" id="3.40.50.2000">
    <property type="entry name" value="Glycogen Phosphorylase B"/>
    <property type="match status" value="1"/>
</dbReference>
<evidence type="ECO:0000313" key="3">
    <source>
        <dbReference type="EMBL" id="KZN44361.1"/>
    </source>
</evidence>
<gene>
    <name evidence="3" type="ORF">N482_16470</name>
</gene>
<sequence length="338" mass="37957">MSAKTAIICNSNNPDLAMYFSKKVKCFRDEAYFLANKEIANNLNIGCSSVSKVSGLSFGLIIDSFLAFIVVFKLLFNRVNTVVFDTAHISNLPLAVLCKICGIKLVFTIHDWNPHEGKQQKNVLLYNKFVDKVLANAYITFSKVNTDTKVYQLRLSGFEKQSPAQPDGYYLFFGRIEPYKGLRHLVSIAKAMHEKGLPEKIIVAGRGEDNSIDELEALPNVEVINRFISDQELDGLLKGAIATLLPYDSATQSGVILHSYSYSKPVVAFDVGALHEYINDGVSGILVEHGNTSLFTEKMHYINENYDFFMSGVESEFKEFDDNALERQYKALLESLKR</sequence>
<dbReference type="Pfam" id="PF13692">
    <property type="entry name" value="Glyco_trans_1_4"/>
    <property type="match status" value="1"/>
</dbReference>
<dbReference type="Proteomes" id="UP000076587">
    <property type="component" value="Unassembled WGS sequence"/>
</dbReference>
<evidence type="ECO:0000256" key="1">
    <source>
        <dbReference type="ARBA" id="ARBA00022679"/>
    </source>
</evidence>
<dbReference type="GO" id="GO:0016757">
    <property type="term" value="F:glycosyltransferase activity"/>
    <property type="evidence" value="ECO:0007669"/>
    <property type="project" value="TreeGrafter"/>
</dbReference>
<dbReference type="SUPFAM" id="SSF53756">
    <property type="entry name" value="UDP-Glycosyltransferase/glycogen phosphorylase"/>
    <property type="match status" value="1"/>
</dbReference>
<dbReference type="PATRIC" id="fig|1365253.3.peg.4031"/>